<name>A0ABT4BEK5_9ACTN</name>
<feature type="chain" id="PRO_5046586196" description="PKD domain-containing protein" evidence="2">
    <location>
        <begin position="32"/>
        <end position="428"/>
    </location>
</feature>
<reference evidence="4" key="1">
    <citation type="submission" date="2022-11" db="EMBL/GenBank/DDBJ databases">
        <authorList>
            <person name="Somphong A."/>
            <person name="Phongsopitanun W."/>
        </authorList>
    </citation>
    <scope>NUCLEOTIDE SEQUENCE</scope>
    <source>
        <strain evidence="4">Pm04-4</strain>
    </source>
</reference>
<proteinExistence type="predicted"/>
<dbReference type="PRINTS" id="PR01217">
    <property type="entry name" value="PRICHEXTENSN"/>
</dbReference>
<evidence type="ECO:0000313" key="4">
    <source>
        <dbReference type="EMBL" id="MCY1144902.1"/>
    </source>
</evidence>
<gene>
    <name evidence="4" type="ORF">OWR29_43480</name>
</gene>
<dbReference type="RefSeq" id="WP_267569491.1">
    <property type="nucleotide sequence ID" value="NZ_JAPNTZ010000022.1"/>
</dbReference>
<dbReference type="PROSITE" id="PS50093">
    <property type="entry name" value="PKD"/>
    <property type="match status" value="1"/>
</dbReference>
<dbReference type="InterPro" id="IPR035986">
    <property type="entry name" value="PKD_dom_sf"/>
</dbReference>
<feature type="compositionally biased region" description="Pro residues" evidence="1">
    <location>
        <begin position="98"/>
        <end position="115"/>
    </location>
</feature>
<feature type="compositionally biased region" description="Pro residues" evidence="1">
    <location>
        <begin position="48"/>
        <end position="62"/>
    </location>
</feature>
<feature type="compositionally biased region" description="Low complexity" evidence="1">
    <location>
        <begin position="63"/>
        <end position="97"/>
    </location>
</feature>
<evidence type="ECO:0000256" key="2">
    <source>
        <dbReference type="SAM" id="SignalP"/>
    </source>
</evidence>
<evidence type="ECO:0000259" key="3">
    <source>
        <dbReference type="PROSITE" id="PS50093"/>
    </source>
</evidence>
<dbReference type="Gene3D" id="2.60.40.10">
    <property type="entry name" value="Immunoglobulins"/>
    <property type="match status" value="1"/>
</dbReference>
<feature type="signal peptide" evidence="2">
    <location>
        <begin position="1"/>
        <end position="31"/>
    </location>
</feature>
<comment type="caution">
    <text evidence="4">The sequence shown here is derived from an EMBL/GenBank/DDBJ whole genome shotgun (WGS) entry which is preliminary data.</text>
</comment>
<organism evidence="4 5">
    <name type="scientific">Paractinoplanes pyxinae</name>
    <dbReference type="NCBI Taxonomy" id="2997416"/>
    <lineage>
        <taxon>Bacteria</taxon>
        <taxon>Bacillati</taxon>
        <taxon>Actinomycetota</taxon>
        <taxon>Actinomycetes</taxon>
        <taxon>Micromonosporales</taxon>
        <taxon>Micromonosporaceae</taxon>
        <taxon>Paractinoplanes</taxon>
    </lineage>
</organism>
<keyword evidence="5" id="KW-1185">Reference proteome</keyword>
<feature type="compositionally biased region" description="Low complexity" evidence="1">
    <location>
        <begin position="38"/>
        <end position="47"/>
    </location>
</feature>
<dbReference type="InterPro" id="IPR013783">
    <property type="entry name" value="Ig-like_fold"/>
</dbReference>
<evidence type="ECO:0000313" key="5">
    <source>
        <dbReference type="Proteomes" id="UP001151002"/>
    </source>
</evidence>
<feature type="domain" description="PKD" evidence="3">
    <location>
        <begin position="159"/>
        <end position="197"/>
    </location>
</feature>
<dbReference type="SUPFAM" id="SSF49299">
    <property type="entry name" value="PKD domain"/>
    <property type="match status" value="1"/>
</dbReference>
<accession>A0ABT4BEK5</accession>
<evidence type="ECO:0000256" key="1">
    <source>
        <dbReference type="SAM" id="MobiDB-lite"/>
    </source>
</evidence>
<protein>
    <recommendedName>
        <fullName evidence="3">PKD domain-containing protein</fullName>
    </recommendedName>
</protein>
<dbReference type="Proteomes" id="UP001151002">
    <property type="component" value="Unassembled WGS sequence"/>
</dbReference>
<dbReference type="EMBL" id="JAPNTZ010000022">
    <property type="protein sequence ID" value="MCY1144902.1"/>
    <property type="molecule type" value="Genomic_DNA"/>
</dbReference>
<sequence>MKSRLSRPLLAVVVSGAFLAGGGLFAAPALAAPPPPTTTATPTSEPTTEPPTTAPTTEPPTTEPTTTAPTTEPPTTTTEPTTPAPTTTAPEDPTDPGTTPPTTTPPTTTTPPPPADKTAPQGTFAPNRWSIFPGQSVTLTLSGIKDNVSTPTQIKRVVTWGDGSSSTVSPASTTIAHVYKSSGKKPITLTLTDAAGNKKVVKSSGPTVVPQSVKWKLSRTSVFHGQKFVWELLSVPAGATKITVAWGDGRATVISKPKKQKITRYYYSDPAGYIVPKGTKTLKATVYNKYGAATPQVVGKVTLKPDTARPSVTITPPAKANKASSWKAVKGTVRDTGSGVKELIVIAFVGKDNGSVACYAPSKKNWITVTPSSNLSVCFNAAKPVSGKYSVAFKKTPPKGQLSIGVIAMDWAGNLNADSNGNYDRRIS</sequence>
<feature type="region of interest" description="Disordered" evidence="1">
    <location>
        <begin position="28"/>
        <end position="130"/>
    </location>
</feature>
<keyword evidence="2" id="KW-0732">Signal</keyword>
<dbReference type="InterPro" id="IPR000601">
    <property type="entry name" value="PKD_dom"/>
</dbReference>